<name>A0A1I4K973_9FIRM</name>
<dbReference type="Pfam" id="PF04909">
    <property type="entry name" value="Amidohydro_2"/>
    <property type="match status" value="1"/>
</dbReference>
<sequence length="292" mass="32503">MEEKVSNQVPFSGGARPPYLIAPINACDCHMHIYDGRFPPSPHWDKRPPEANADAYRLLQKRIGTTRTVVVTPSTYGIDNRCTLDAIEQIGSTARGVAVVDIDVSDDELKRLDSLGICGIRVNFVSPQSWGLTTAEMLETLAKRVSNFDWHVQILMLGDQIVAMERVLQQLPVPIVIDHLARIPEPAGVDHPAFKAILRLLDKGQTWVKLSGAYMDTKVGSPGYDDVTKVAQGFVRAAPERMVWGSDWPHPTEKVKPDDAVLFDLLSKWAMEEAAIYKILVENPENLYGFSK</sequence>
<dbReference type="InterPro" id="IPR006680">
    <property type="entry name" value="Amidohydro-rel"/>
</dbReference>
<dbReference type="InterPro" id="IPR032466">
    <property type="entry name" value="Metal_Hydrolase"/>
</dbReference>
<gene>
    <name evidence="2" type="ORF">SAMN04490355_101652</name>
</gene>
<dbReference type="GO" id="GO:0016787">
    <property type="term" value="F:hydrolase activity"/>
    <property type="evidence" value="ECO:0007669"/>
    <property type="project" value="UniProtKB-KW"/>
</dbReference>
<evidence type="ECO:0000313" key="3">
    <source>
        <dbReference type="Proteomes" id="UP000199520"/>
    </source>
</evidence>
<dbReference type="PANTHER" id="PTHR35563:SF2">
    <property type="entry name" value="BARREL METAL-DEPENDENT HYDROLASE, PUTATIVE (AFU_ORTHOLOGUE AFUA_1G16240)-RELATED"/>
    <property type="match status" value="1"/>
</dbReference>
<accession>A0A1I4K973</accession>
<evidence type="ECO:0000313" key="2">
    <source>
        <dbReference type="EMBL" id="SFL75123.1"/>
    </source>
</evidence>
<dbReference type="Proteomes" id="UP000199520">
    <property type="component" value="Unassembled WGS sequence"/>
</dbReference>
<keyword evidence="2" id="KW-0378">Hydrolase</keyword>
<dbReference type="PANTHER" id="PTHR35563">
    <property type="entry name" value="BARREL METAL-DEPENDENT HYDROLASE, PUTATIVE (AFU_ORTHOLOGUE AFUA_1G16240)-RELATED"/>
    <property type="match status" value="1"/>
</dbReference>
<dbReference type="Gene3D" id="3.20.20.140">
    <property type="entry name" value="Metal-dependent hydrolases"/>
    <property type="match status" value="1"/>
</dbReference>
<keyword evidence="3" id="KW-1185">Reference proteome</keyword>
<feature type="domain" description="Amidohydrolase-related" evidence="1">
    <location>
        <begin position="27"/>
        <end position="290"/>
    </location>
</feature>
<dbReference type="SUPFAM" id="SSF51556">
    <property type="entry name" value="Metallo-dependent hydrolases"/>
    <property type="match status" value="1"/>
</dbReference>
<dbReference type="EMBL" id="FOTS01000016">
    <property type="protein sequence ID" value="SFL75123.1"/>
    <property type="molecule type" value="Genomic_DNA"/>
</dbReference>
<organism evidence="2 3">
    <name type="scientific">Pelosinus propionicus DSM 13327</name>
    <dbReference type="NCBI Taxonomy" id="1123291"/>
    <lineage>
        <taxon>Bacteria</taxon>
        <taxon>Bacillati</taxon>
        <taxon>Bacillota</taxon>
        <taxon>Negativicutes</taxon>
        <taxon>Selenomonadales</taxon>
        <taxon>Sporomusaceae</taxon>
        <taxon>Pelosinus</taxon>
    </lineage>
</organism>
<reference evidence="3" key="1">
    <citation type="submission" date="2016-10" db="EMBL/GenBank/DDBJ databases">
        <authorList>
            <person name="Varghese N."/>
            <person name="Submissions S."/>
        </authorList>
    </citation>
    <scope>NUCLEOTIDE SEQUENCE [LARGE SCALE GENOMIC DNA]</scope>
    <source>
        <strain evidence="3">DSM 13327</strain>
    </source>
</reference>
<dbReference type="STRING" id="1123291.SAMN04490355_101652"/>
<evidence type="ECO:0000259" key="1">
    <source>
        <dbReference type="Pfam" id="PF04909"/>
    </source>
</evidence>
<dbReference type="RefSeq" id="WP_217645075.1">
    <property type="nucleotide sequence ID" value="NZ_FOTS01000016.1"/>
</dbReference>
<proteinExistence type="predicted"/>
<protein>
    <submittedName>
        <fullName evidence="2">Predicted metal-dependent hydrolase, TIM-barrel fold</fullName>
    </submittedName>
</protein>
<dbReference type="InterPro" id="IPR052358">
    <property type="entry name" value="Aro_Compnd_Degr_Hydrolases"/>
</dbReference>
<dbReference type="AlphaFoldDB" id="A0A1I4K973"/>